<dbReference type="InterPro" id="IPR024618">
    <property type="entry name" value="DUF3857"/>
</dbReference>
<keyword evidence="1" id="KW-0732">Signal</keyword>
<reference evidence="4" key="1">
    <citation type="journal article" date="2019" name="Int. J. Syst. Evol. Microbiol.">
        <title>The Global Catalogue of Microorganisms (GCM) 10K type strain sequencing project: providing services to taxonomists for standard genome sequencing and annotation.</title>
        <authorList>
            <consortium name="The Broad Institute Genomics Platform"/>
            <consortium name="The Broad Institute Genome Sequencing Center for Infectious Disease"/>
            <person name="Wu L."/>
            <person name="Ma J."/>
        </authorList>
    </citation>
    <scope>NUCLEOTIDE SEQUENCE [LARGE SCALE GENOMIC DNA]</scope>
    <source>
        <strain evidence="4">JCM 17664</strain>
    </source>
</reference>
<feature type="signal peptide" evidence="1">
    <location>
        <begin position="1"/>
        <end position="26"/>
    </location>
</feature>
<dbReference type="Gene3D" id="2.60.40.3140">
    <property type="match status" value="1"/>
</dbReference>
<feature type="chain" id="PRO_5045475789" description="DUF3857 domain-containing protein" evidence="1">
    <location>
        <begin position="27"/>
        <end position="643"/>
    </location>
</feature>
<evidence type="ECO:0000313" key="3">
    <source>
        <dbReference type="EMBL" id="GAA4319045.1"/>
    </source>
</evidence>
<keyword evidence="4" id="KW-1185">Reference proteome</keyword>
<evidence type="ECO:0000256" key="1">
    <source>
        <dbReference type="SAM" id="SignalP"/>
    </source>
</evidence>
<comment type="caution">
    <text evidence="3">The sequence shown here is derived from an EMBL/GenBank/DDBJ whole genome shotgun (WGS) entry which is preliminary data.</text>
</comment>
<organism evidence="3 4">
    <name type="scientific">Compostibacter hankyongensis</name>
    <dbReference type="NCBI Taxonomy" id="1007089"/>
    <lineage>
        <taxon>Bacteria</taxon>
        <taxon>Pseudomonadati</taxon>
        <taxon>Bacteroidota</taxon>
        <taxon>Chitinophagia</taxon>
        <taxon>Chitinophagales</taxon>
        <taxon>Chitinophagaceae</taxon>
        <taxon>Compostibacter</taxon>
    </lineage>
</organism>
<dbReference type="InterPro" id="IPR038765">
    <property type="entry name" value="Papain-like_cys_pep_sf"/>
</dbReference>
<protein>
    <recommendedName>
        <fullName evidence="2">DUF3857 domain-containing protein</fullName>
    </recommendedName>
</protein>
<dbReference type="Proteomes" id="UP001501207">
    <property type="component" value="Unassembled WGS sequence"/>
</dbReference>
<dbReference type="SUPFAM" id="SSF54001">
    <property type="entry name" value="Cysteine proteinases"/>
    <property type="match status" value="1"/>
</dbReference>
<dbReference type="Gene3D" id="2.60.120.1130">
    <property type="match status" value="1"/>
</dbReference>
<dbReference type="Gene3D" id="3.10.620.30">
    <property type="match status" value="1"/>
</dbReference>
<name>A0ABP8G801_9BACT</name>
<dbReference type="Pfam" id="PF12969">
    <property type="entry name" value="DUF3857"/>
    <property type="match status" value="1"/>
</dbReference>
<evidence type="ECO:0000259" key="2">
    <source>
        <dbReference type="Pfam" id="PF12969"/>
    </source>
</evidence>
<accession>A0ABP8G801</accession>
<gene>
    <name evidence="3" type="ORF">GCM10023143_32210</name>
</gene>
<dbReference type="EMBL" id="BAABFN010000022">
    <property type="protein sequence ID" value="GAA4319045.1"/>
    <property type="molecule type" value="Genomic_DNA"/>
</dbReference>
<dbReference type="RefSeq" id="WP_344981276.1">
    <property type="nucleotide sequence ID" value="NZ_BAABFN010000022.1"/>
</dbReference>
<proteinExistence type="predicted"/>
<feature type="domain" description="DUF3857" evidence="2">
    <location>
        <begin position="66"/>
        <end position="222"/>
    </location>
</feature>
<evidence type="ECO:0000313" key="4">
    <source>
        <dbReference type="Proteomes" id="UP001501207"/>
    </source>
</evidence>
<sequence length="643" mass="73018">MNLSLSRCIALLIPLLLLLSSGRSYAQEGGQLDAGSIPPALKAFADAVVREASLTVEIKDENETWITQRRVITILKEQGKEMGYIGIQYRKKEPIKNLTASIYNAEGELIHKFKTSEFEDVSVADGFSLFDDLRGKTLAPGSNHYPYTIVYEYQQKKKQSFTLPGWYPIPDAHVAVEKSSYTLVAPESLPVRFKMLNLKAAQREFTEKGEHHYVWEVTGLSAVRTEPYSPPDRKYLPMLWAEPVQFSYYGIKGTIRNWQEYGRWVSIHLLQGRDELPEQTVQKVREMTNDLPSTEEKVRKLYAYMQSKCRYVSVQMGIGGMQPMRAEEVDRLGYGDCKGLVNYMKALLAAADIPAYYTEIKSGDEKQDYLEDFASPVQGDHIILCVPSGKDSIWLECTDRNEPFGFLGYFTDDRYGLLCSESGGVLVHTPTYADTLNRRQYAASFALDSSCALSGKVSALLTGLCYEDRDFQDHLGQQDAEKQLRQMYDFPNGIISGYGIAREKTSRPLAKEQFDIRCDRYATVSGDRMYLPLNSVNRLGGVPDRVYHRTRKVYIARGFTETDTLIYALPAHYHPELVPADIDVKNAFGEYHASCRIADGRITYCRNFALRGGTYPSESYESLRGFMQQVYNGDREKLILQKE</sequence>